<evidence type="ECO:0000313" key="4">
    <source>
        <dbReference type="Proteomes" id="UP001597540"/>
    </source>
</evidence>
<dbReference type="SUPFAM" id="SSF51445">
    <property type="entry name" value="(Trans)glycosidases"/>
    <property type="match status" value="1"/>
</dbReference>
<feature type="chain" id="PRO_5046440964" evidence="1">
    <location>
        <begin position="31"/>
        <end position="1388"/>
    </location>
</feature>
<reference evidence="4" key="1">
    <citation type="journal article" date="2019" name="Int. J. Syst. Evol. Microbiol.">
        <title>The Global Catalogue of Microorganisms (GCM) 10K type strain sequencing project: providing services to taxonomists for standard genome sequencing and annotation.</title>
        <authorList>
            <consortium name="The Broad Institute Genomics Platform"/>
            <consortium name="The Broad Institute Genome Sequencing Center for Infectious Disease"/>
            <person name="Wu L."/>
            <person name="Ma J."/>
        </authorList>
    </citation>
    <scope>NUCLEOTIDE SEQUENCE [LARGE SCALE GENOMIC DNA]</scope>
    <source>
        <strain evidence="4">KCTC 33849</strain>
    </source>
</reference>
<dbReference type="Gene3D" id="2.60.120.260">
    <property type="entry name" value="Galactose-binding domain-like"/>
    <property type="match status" value="1"/>
</dbReference>
<dbReference type="RefSeq" id="WP_379262041.1">
    <property type="nucleotide sequence ID" value="NZ_JBHUMJ010000002.1"/>
</dbReference>
<dbReference type="SUPFAM" id="SSF51011">
    <property type="entry name" value="Glycosyl hydrolase domain"/>
    <property type="match status" value="1"/>
</dbReference>
<dbReference type="InterPro" id="IPR013320">
    <property type="entry name" value="ConA-like_dom_sf"/>
</dbReference>
<sequence length="1388" mass="152190">MKMYTTGLQGAKLFKVRLSRLMAAVMAVTAVLGLSPTSSTGGGVGHAMASSSAEVELAADYAIPDGKLIRTEQFNNTNYTPLPVHVVDELKGIRTKVVRDFVKINWYYNKDANNPDYLAYSINDPDNLATNPDLKHGRKETYDFMGQFSESLMLTLGYSYGGASNPGKNRLIAGESEMNWSEFDAAMKTIIMTLKQKNPKLEYIEVGNEPNLEPAFYGHELNVMEHTDDKPGYMRMYQGMSEAVLWVNEQLGLDDTFQEGQGKRIKVGGPVLSGYDFAKQKEFVDIAYREGYHVDFVSWHRYRTQTSENETQELEMKRYLRQYYPEAITVVSEYGWKGGGGLSDSTNNIALAKQAAFMTDSAYYYEKGGTDIPMNWVAVHTLNAYFKNQFDVDYALSSGNTEAYQSFDSGYEGPVRYMNLRGWRESATTGEMTIKELRLYDRDGNPVTIPNAAGDPSVASVIDNDSSTFFRQADYWSWLKLDLGALNEVARIDILWGNPDINKFQLVGTPDKLRYYELLGHTYMTPYFNTMRMFARLGDDKVHTEGGHTGNTGVRLLATRNSDSKVSMLVWNHQLDGTVSQDVSIAVRNLPAGFEGKAIRYRKYIVDATSSNYAYNKQDELELAEQGSMNVTGNEVLTQTLSPNAVMLIELEAVDSSISNIVSAGKEVKLAEGSLKNLQALVDGDSISAAAAESSDYPQSVVIDLGKEYHLSGTEVEWTDSSSRGFQYTIQTSRDGQFYSTAAEVEYELGRSLNGFENNPRARYVKLNVTGSTASGALSINGINVYADALYKNSFETAEEQAEVEEWNKKGNSKKQARWLTVTDSVYGDTYVMSEGASVSETPVVAIFTDAQMKDTRDLGMEARLKLAASLEGSSAEMGLLVRTANGGKHYFFYLEHSTSGTRVVLNRHHSNGNNEEELGSAELPESFDPMEWHTLKLEAVGDRLTGYVDGSKLIEYTDTTDQKLASGKAGLRSNLASVQFDEIKVYPIMPLLGDIQVNGQSIEGFSPYISRYSLKLPVAQSDTATVTASVYDGAHARVHPSEEASVPLGGVGEEQQYTVSAMSADDNGATYYTLAMAKASEDATLSSLKLSVIPDSGPYNPGALADSDIILIPGIYEYTVKVPSRTTYVAVTEAVPTASNVATAQITDAVLTEGSGTASVKVTAEAGNVQTYTVHLEANPDAAHGAVLYEEDFENGIYNQDPSSGWKLGTAIDTANLRVVNDGGGKVLEKYTNPNMAFTVGSGAWTNYEVRARLKAVASPALPGIIARASADGRNFYMLRIHDGENGLAGGSKGYISLGRSVDGALKEYTVKMPYPYVVGKWYQLRLVVNGSRLMGYVDDKLVFDVTDNGSLFPGQPPALSQGKAGIRSANQATRFDDFAVYEPENN</sequence>
<dbReference type="InterPro" id="IPR017853">
    <property type="entry name" value="GH"/>
</dbReference>
<keyword evidence="1" id="KW-0732">Signal</keyword>
<dbReference type="Proteomes" id="UP001597540">
    <property type="component" value="Unassembled WGS sequence"/>
</dbReference>
<keyword evidence="4" id="KW-1185">Reference proteome</keyword>
<feature type="signal peptide" evidence="1">
    <location>
        <begin position="1"/>
        <end position="30"/>
    </location>
</feature>
<gene>
    <name evidence="3" type="ORF">ACFSVM_10795</name>
</gene>
<accession>A0ABW5SMG7</accession>
<dbReference type="GO" id="GO:0016787">
    <property type="term" value="F:hydrolase activity"/>
    <property type="evidence" value="ECO:0007669"/>
    <property type="project" value="UniProtKB-KW"/>
</dbReference>
<evidence type="ECO:0000313" key="3">
    <source>
        <dbReference type="EMBL" id="MFD2700956.1"/>
    </source>
</evidence>
<comment type="caution">
    <text evidence="3">The sequence shown here is derived from an EMBL/GenBank/DDBJ whole genome shotgun (WGS) entry which is preliminary data.</text>
</comment>
<name>A0ABW5SMG7_9BACL</name>
<keyword evidence="3" id="KW-0378">Hydrolase</keyword>
<evidence type="ECO:0000259" key="2">
    <source>
        <dbReference type="PROSITE" id="PS50022"/>
    </source>
</evidence>
<dbReference type="InterPro" id="IPR000421">
    <property type="entry name" value="FA58C"/>
</dbReference>
<dbReference type="InterPro" id="IPR010496">
    <property type="entry name" value="AL/BT2_dom"/>
</dbReference>
<dbReference type="PROSITE" id="PS50022">
    <property type="entry name" value="FA58C_3"/>
    <property type="match status" value="1"/>
</dbReference>
<dbReference type="Pfam" id="PF00754">
    <property type="entry name" value="F5_F8_type_C"/>
    <property type="match status" value="1"/>
</dbReference>
<dbReference type="InterPro" id="IPR008979">
    <property type="entry name" value="Galactose-bd-like_sf"/>
</dbReference>
<dbReference type="SUPFAM" id="SSF49899">
    <property type="entry name" value="Concanavalin A-like lectins/glucanases"/>
    <property type="match status" value="1"/>
</dbReference>
<evidence type="ECO:0000256" key="1">
    <source>
        <dbReference type="SAM" id="SignalP"/>
    </source>
</evidence>
<dbReference type="SUPFAM" id="SSF49785">
    <property type="entry name" value="Galactose-binding domain-like"/>
    <property type="match status" value="2"/>
</dbReference>
<dbReference type="Pfam" id="PF06439">
    <property type="entry name" value="3keto-disac_hyd"/>
    <property type="match status" value="2"/>
</dbReference>
<protein>
    <submittedName>
        <fullName evidence="3">Family 16 glycoside hydrolase</fullName>
    </submittedName>
</protein>
<feature type="domain" description="F5/8 type C" evidence="2">
    <location>
        <begin position="646"/>
        <end position="788"/>
    </location>
</feature>
<organism evidence="3 4">
    <name type="scientific">Paenibacillus shunpengii</name>
    <dbReference type="NCBI Taxonomy" id="2054424"/>
    <lineage>
        <taxon>Bacteria</taxon>
        <taxon>Bacillati</taxon>
        <taxon>Bacillota</taxon>
        <taxon>Bacilli</taxon>
        <taxon>Bacillales</taxon>
        <taxon>Paenibacillaceae</taxon>
        <taxon>Paenibacillus</taxon>
    </lineage>
</organism>
<proteinExistence type="predicted"/>
<dbReference type="Gene3D" id="2.60.120.560">
    <property type="entry name" value="Exo-inulinase, domain 1"/>
    <property type="match status" value="2"/>
</dbReference>
<dbReference type="EMBL" id="JBHUMJ010000002">
    <property type="protein sequence ID" value="MFD2700956.1"/>
    <property type="molecule type" value="Genomic_DNA"/>
</dbReference>
<dbReference type="Gene3D" id="3.20.20.80">
    <property type="entry name" value="Glycosidases"/>
    <property type="match status" value="1"/>
</dbReference>